<evidence type="ECO:0000313" key="2">
    <source>
        <dbReference type="EMBL" id="AAW25099.1"/>
    </source>
</evidence>
<keyword evidence="1" id="KW-0812">Transmembrane</keyword>
<reference evidence="2" key="1">
    <citation type="submission" date="2004-11" db="EMBL/GenBank/DDBJ databases">
        <title>The full-length cDNA sequences of Schistosoma japonicum genes.</title>
        <authorList>
            <person name="Han Z."/>
        </authorList>
    </citation>
    <scope>NUCLEOTIDE SEQUENCE</scope>
</reference>
<dbReference type="AlphaFoldDB" id="Q5DGF7"/>
<organism evidence="2">
    <name type="scientific">Schistosoma japonicum</name>
    <name type="common">Blood fluke</name>
    <dbReference type="NCBI Taxonomy" id="6182"/>
    <lineage>
        <taxon>Eukaryota</taxon>
        <taxon>Metazoa</taxon>
        <taxon>Spiralia</taxon>
        <taxon>Lophotrochozoa</taxon>
        <taxon>Platyhelminthes</taxon>
        <taxon>Trematoda</taxon>
        <taxon>Digenea</taxon>
        <taxon>Strigeidida</taxon>
        <taxon>Schistosomatoidea</taxon>
        <taxon>Schistosomatidae</taxon>
        <taxon>Schistosoma</taxon>
    </lineage>
</organism>
<proteinExistence type="evidence at transcript level"/>
<reference evidence="2" key="2">
    <citation type="journal article" date="2006" name="PLoS Pathog.">
        <title>New perspectives on host-parasite interplay by comparative transcriptomic and proteomic analyses of Schistosoma japonicum.</title>
        <authorList>
            <person name="Liu F."/>
            <person name="Lu J."/>
            <person name="Hu W."/>
            <person name="Wang S.Y."/>
            <person name="Cui S.J."/>
            <person name="Chi M."/>
            <person name="Yan Q."/>
            <person name="Wang X.R."/>
            <person name="Song H.D."/>
            <person name="Xu X.N."/>
            <person name="Wang J.J."/>
            <person name="Zhang X.L."/>
            <person name="Zhang X."/>
            <person name="Wang Z.Q."/>
            <person name="Xue C.L."/>
            <person name="Brindley P.J."/>
            <person name="McManus D.P."/>
            <person name="Yang P.Y."/>
            <person name="Feng Z."/>
            <person name="Chen Z."/>
            <person name="Han Z.G."/>
        </authorList>
    </citation>
    <scope>NUCLEOTIDE SEQUENCE</scope>
</reference>
<dbReference type="EMBL" id="AY813367">
    <property type="protein sequence ID" value="AAW25099.1"/>
    <property type="molecule type" value="mRNA"/>
</dbReference>
<keyword evidence="1" id="KW-0472">Membrane</keyword>
<evidence type="ECO:0000256" key="1">
    <source>
        <dbReference type="SAM" id="Phobius"/>
    </source>
</evidence>
<protein>
    <submittedName>
        <fullName evidence="2">SJCHGC02996 protein</fullName>
    </submittedName>
</protein>
<name>Q5DGF7_SCHJA</name>
<accession>Q5DGF7</accession>
<feature type="transmembrane region" description="Helical" evidence="1">
    <location>
        <begin position="41"/>
        <end position="65"/>
    </location>
</feature>
<sequence>MNIHSGIKESIEFYLYDLIRSRSYNKPCSHDLTASYSLLQLILKIQCYLFLYVCSILLICNSALVSHIKEVVNNRNTIMMLICHHTHPERLTYSYDGQGDKREHDVVICDI</sequence>
<keyword evidence="1" id="KW-1133">Transmembrane helix</keyword>